<evidence type="ECO:0000256" key="6">
    <source>
        <dbReference type="ARBA" id="ARBA00044504"/>
    </source>
</evidence>
<dbReference type="GO" id="GO:0022857">
    <property type="term" value="F:transmembrane transporter activity"/>
    <property type="evidence" value="ECO:0007669"/>
    <property type="project" value="InterPro"/>
</dbReference>
<comment type="caution">
    <text evidence="8">The sequence shown here is derived from an EMBL/GenBank/DDBJ whole genome shotgun (WGS) entry which is preliminary data.</text>
</comment>
<dbReference type="EMBL" id="PNBA02000012">
    <property type="protein sequence ID" value="KAG6406170.1"/>
    <property type="molecule type" value="Genomic_DNA"/>
</dbReference>
<evidence type="ECO:0000256" key="4">
    <source>
        <dbReference type="ARBA" id="ARBA00022989"/>
    </source>
</evidence>
<dbReference type="AlphaFoldDB" id="A0A8X8X1X6"/>
<evidence type="ECO:0000256" key="1">
    <source>
        <dbReference type="ARBA" id="ARBA00004370"/>
    </source>
</evidence>
<protein>
    <submittedName>
        <fullName evidence="8">Uncharacterized protein</fullName>
    </submittedName>
</protein>
<feature type="transmembrane region" description="Helical" evidence="7">
    <location>
        <begin position="29"/>
        <end position="51"/>
    </location>
</feature>
<dbReference type="PANTHER" id="PTHR48020:SF35">
    <property type="entry name" value="SUGAR TRANSPORTER"/>
    <property type="match status" value="1"/>
</dbReference>
<keyword evidence="4 7" id="KW-1133">Transmembrane helix</keyword>
<evidence type="ECO:0000256" key="5">
    <source>
        <dbReference type="ARBA" id="ARBA00023136"/>
    </source>
</evidence>
<feature type="transmembrane region" description="Helical" evidence="7">
    <location>
        <begin position="291"/>
        <end position="312"/>
    </location>
</feature>
<proteinExistence type="inferred from homology"/>
<dbReference type="SUPFAM" id="SSF103473">
    <property type="entry name" value="MFS general substrate transporter"/>
    <property type="match status" value="1"/>
</dbReference>
<dbReference type="InterPro" id="IPR005828">
    <property type="entry name" value="MFS_sugar_transport-like"/>
</dbReference>
<keyword evidence="2" id="KW-0813">Transport</keyword>
<dbReference type="Gene3D" id="1.20.1250.20">
    <property type="entry name" value="MFS general substrate transporter like domains"/>
    <property type="match status" value="2"/>
</dbReference>
<name>A0A8X8X1X6_SALSN</name>
<organism evidence="8">
    <name type="scientific">Salvia splendens</name>
    <name type="common">Scarlet sage</name>
    <dbReference type="NCBI Taxonomy" id="180675"/>
    <lineage>
        <taxon>Eukaryota</taxon>
        <taxon>Viridiplantae</taxon>
        <taxon>Streptophyta</taxon>
        <taxon>Embryophyta</taxon>
        <taxon>Tracheophyta</taxon>
        <taxon>Spermatophyta</taxon>
        <taxon>Magnoliopsida</taxon>
        <taxon>eudicotyledons</taxon>
        <taxon>Gunneridae</taxon>
        <taxon>Pentapetalae</taxon>
        <taxon>asterids</taxon>
        <taxon>lamiids</taxon>
        <taxon>Lamiales</taxon>
        <taxon>Lamiaceae</taxon>
        <taxon>Nepetoideae</taxon>
        <taxon>Mentheae</taxon>
        <taxon>Salviinae</taxon>
        <taxon>Salvia</taxon>
        <taxon>Salvia subgen. Calosphace</taxon>
        <taxon>core Calosphace</taxon>
    </lineage>
</organism>
<keyword evidence="3 7" id="KW-0812">Transmembrane</keyword>
<accession>A0A8X8X1X6</accession>
<reference evidence="8" key="1">
    <citation type="submission" date="2018-01" db="EMBL/GenBank/DDBJ databases">
        <authorList>
            <person name="Mao J.F."/>
        </authorList>
    </citation>
    <scope>NUCLEOTIDE SEQUENCE</scope>
    <source>
        <strain evidence="8">Huo1</strain>
        <tissue evidence="8">Leaf</tissue>
    </source>
</reference>
<keyword evidence="5 7" id="KW-0472">Membrane</keyword>
<evidence type="ECO:0000313" key="8">
    <source>
        <dbReference type="EMBL" id="KAG6406170.1"/>
    </source>
</evidence>
<dbReference type="GO" id="GO:0016020">
    <property type="term" value="C:membrane"/>
    <property type="evidence" value="ECO:0007669"/>
    <property type="project" value="UniProtKB-SubCell"/>
</dbReference>
<keyword evidence="9" id="KW-1185">Reference proteome</keyword>
<comment type="similarity">
    <text evidence="6">Belongs to the major facilitator superfamily. Phosphate:H(+) symporter (TC 2.A.1.9) family.</text>
</comment>
<dbReference type="Pfam" id="PF00083">
    <property type="entry name" value="Sugar_tr"/>
    <property type="match status" value="1"/>
</dbReference>
<feature type="transmembrane region" description="Helical" evidence="7">
    <location>
        <begin position="324"/>
        <end position="348"/>
    </location>
</feature>
<evidence type="ECO:0000256" key="2">
    <source>
        <dbReference type="ARBA" id="ARBA00022448"/>
    </source>
</evidence>
<dbReference type="PANTHER" id="PTHR48020">
    <property type="entry name" value="PROTON MYO-INOSITOL COTRANSPORTER"/>
    <property type="match status" value="1"/>
</dbReference>
<dbReference type="InterPro" id="IPR036259">
    <property type="entry name" value="MFS_trans_sf"/>
</dbReference>
<feature type="transmembrane region" description="Helical" evidence="7">
    <location>
        <begin position="354"/>
        <end position="377"/>
    </location>
</feature>
<reference evidence="8" key="2">
    <citation type="submission" date="2020-08" db="EMBL/GenBank/DDBJ databases">
        <title>Plant Genome Project.</title>
        <authorList>
            <person name="Zhang R.-G."/>
        </authorList>
    </citation>
    <scope>NUCLEOTIDE SEQUENCE</scope>
    <source>
        <strain evidence="8">Huo1</strain>
        <tissue evidence="8">Leaf</tissue>
    </source>
</reference>
<dbReference type="InterPro" id="IPR050814">
    <property type="entry name" value="Myo-inositol_Transporter"/>
</dbReference>
<comment type="subcellular location">
    <subcellularLocation>
        <location evidence="1">Membrane</location>
    </subcellularLocation>
</comment>
<dbReference type="Proteomes" id="UP000298416">
    <property type="component" value="Unassembled WGS sequence"/>
</dbReference>
<gene>
    <name evidence="8" type="ORF">SASPL_133769</name>
</gene>
<evidence type="ECO:0000256" key="3">
    <source>
        <dbReference type="ARBA" id="ARBA00022692"/>
    </source>
</evidence>
<evidence type="ECO:0000256" key="7">
    <source>
        <dbReference type="SAM" id="Phobius"/>
    </source>
</evidence>
<sequence>MRLALQQKATAITTCFGTISDMVGRRPMLILSGLIMLWSPNVYVLLLAWLLDGFGVGLAVTLVPLYISETAEYPSSFCWNCWDVVGILYDFRDVIDAFPELEQREDAGGQTSFAETAMSPSLKMKMKSGMKREGEGYASEGGGVESDSNLQSPLISRQTTTMEKGFIPPHSHGSILQGNSGTVGSTGIGSGWPYLHGVCLVLRHQWGSVLHSSNPRASRGRRSPLRPWYQLRLLDIPHQRADKLIDASEYWCCSEAHECCRKKVPSLFLHCQCFSNSRSELFSCSCTLRSLLLTTIPILITSLVALVIGNVFDFEDMAHAVISTVCVSLWTLYCHMCPCFLDIVTYMLPVMLGSIGLAGAFGIYASICTISWFFVFLRVSETKGMPLKVITDFFAVGAKIE</sequence>
<evidence type="ECO:0000313" key="9">
    <source>
        <dbReference type="Proteomes" id="UP000298416"/>
    </source>
</evidence>